<dbReference type="CTD" id="60386"/>
<dbReference type="PANTHER" id="PTHR24089">
    <property type="entry name" value="SOLUTE CARRIER FAMILY 25"/>
    <property type="match status" value="1"/>
</dbReference>
<reference evidence="15" key="1">
    <citation type="submission" date="2019-06" db="EMBL/GenBank/DDBJ databases">
        <authorList>
            <consortium name="Wellcome Sanger Institute Data Sharing"/>
        </authorList>
    </citation>
    <scope>NUCLEOTIDE SEQUENCE [LARGE SCALE GENOMIC DNA]</scope>
</reference>
<reference evidence="15" key="2">
    <citation type="submission" date="2025-08" db="UniProtKB">
        <authorList>
            <consortium name="Ensembl"/>
        </authorList>
    </citation>
    <scope>IDENTIFICATION</scope>
</reference>
<keyword evidence="4 13" id="KW-0812">Transmembrane</keyword>
<evidence type="ECO:0000256" key="6">
    <source>
        <dbReference type="ARBA" id="ARBA00022989"/>
    </source>
</evidence>
<protein>
    <recommendedName>
        <fullName evidence="10">Mitochondrial thiamine pyrophosphate carrier</fullName>
    </recommendedName>
    <alternativeName>
        <fullName evidence="11">Solute carrier family 25 member 19</fullName>
    </alternativeName>
</protein>
<dbReference type="Proteomes" id="UP000472271">
    <property type="component" value="Chromosome 8"/>
</dbReference>
<keyword evidence="16" id="KW-1185">Reference proteome</keyword>
<evidence type="ECO:0000256" key="5">
    <source>
        <dbReference type="ARBA" id="ARBA00022737"/>
    </source>
</evidence>
<dbReference type="Ensembl" id="ENSSORT00005013447.1">
    <property type="protein sequence ID" value="ENSSORP00005013039.1"/>
    <property type="gene ID" value="ENSSORG00005006794.1"/>
</dbReference>
<evidence type="ECO:0000256" key="7">
    <source>
        <dbReference type="ARBA" id="ARBA00023128"/>
    </source>
</evidence>
<evidence type="ECO:0000313" key="15">
    <source>
        <dbReference type="Ensembl" id="ENSSORP00005013039.1"/>
    </source>
</evidence>
<dbReference type="InterPro" id="IPR018108">
    <property type="entry name" value="MCP_transmembrane"/>
</dbReference>
<feature type="repeat" description="Solcar" evidence="13">
    <location>
        <begin position="13"/>
        <end position="106"/>
    </location>
</feature>
<dbReference type="AlphaFoldDB" id="A0A672Z849"/>
<evidence type="ECO:0000256" key="13">
    <source>
        <dbReference type="PROSITE-ProRule" id="PRU00282"/>
    </source>
</evidence>
<reference evidence="15" key="3">
    <citation type="submission" date="2025-09" db="UniProtKB">
        <authorList>
            <consortium name="Ensembl"/>
        </authorList>
    </citation>
    <scope>IDENTIFICATION</scope>
</reference>
<sequence>MVGYDPGAQGATLTPEEAALAGSAAGMVTRAIISPFDVIKIRFQLQIERVSSHRPEGKYWGLFQASRCIYTEEGLSAFWKGHVPAQLLSICFGAVQFTSFECLTEVIHKTTPYDSQTAGVHFVCGGLAACSATVVCQPLDTLRTRFAAQGEPKVYRNLRHALSTMCRSEGLLTFYRGLSPTLMAVFPYAGLQFFFYNVFKNLLAPPPKQKNSGGNLRSLVCGSGAGMISKTITYPFDLFKKRLQVGGFEEARVRFGQVRSYRGLLDCMVQIAKEEGVRGFFKGLSPSLVKAALSTGFTFFWYEFFLTVIRDLKERQRNGPNR</sequence>
<dbReference type="RefSeq" id="XP_029996501.1">
    <property type="nucleotide sequence ID" value="XM_030140641.1"/>
</dbReference>
<evidence type="ECO:0000256" key="12">
    <source>
        <dbReference type="ARBA" id="ARBA00050799"/>
    </source>
</evidence>
<evidence type="ECO:0000256" key="1">
    <source>
        <dbReference type="ARBA" id="ARBA00004225"/>
    </source>
</evidence>
<dbReference type="PRINTS" id="PR00926">
    <property type="entry name" value="MITOCARRIER"/>
</dbReference>
<dbReference type="Gene3D" id="1.50.40.10">
    <property type="entry name" value="Mitochondrial carrier domain"/>
    <property type="match status" value="1"/>
</dbReference>
<evidence type="ECO:0000256" key="4">
    <source>
        <dbReference type="ARBA" id="ARBA00022692"/>
    </source>
</evidence>
<gene>
    <name evidence="15" type="primary">slc25a19</name>
</gene>
<keyword evidence="3 14" id="KW-0813">Transport</keyword>
<evidence type="ECO:0000256" key="3">
    <source>
        <dbReference type="ARBA" id="ARBA00022448"/>
    </source>
</evidence>
<feature type="repeat" description="Solcar" evidence="13">
    <location>
        <begin position="213"/>
        <end position="308"/>
    </location>
</feature>
<dbReference type="InterPro" id="IPR023395">
    <property type="entry name" value="MCP_dom_sf"/>
</dbReference>
<keyword evidence="5" id="KW-0677">Repeat</keyword>
<evidence type="ECO:0000256" key="2">
    <source>
        <dbReference type="ARBA" id="ARBA00006375"/>
    </source>
</evidence>
<evidence type="ECO:0000256" key="11">
    <source>
        <dbReference type="ARBA" id="ARBA00041879"/>
    </source>
</evidence>
<feature type="repeat" description="Solcar" evidence="13">
    <location>
        <begin position="116"/>
        <end position="202"/>
    </location>
</feature>
<comment type="subcellular location">
    <subcellularLocation>
        <location evidence="1">Mitochondrion membrane</location>
        <topology evidence="1">Multi-pass membrane protein</topology>
    </subcellularLocation>
</comment>
<evidence type="ECO:0000256" key="14">
    <source>
        <dbReference type="RuleBase" id="RU000488"/>
    </source>
</evidence>
<dbReference type="FunFam" id="1.50.40.10:FF:000011">
    <property type="entry name" value="Mitochondrial thiamine pyrophosphate carrier 1"/>
    <property type="match status" value="1"/>
</dbReference>
<keyword evidence="6" id="KW-1133">Transmembrane helix</keyword>
<dbReference type="InterPro" id="IPR002067">
    <property type="entry name" value="MCP"/>
</dbReference>
<dbReference type="OrthoDB" id="18574at2759"/>
<comment type="catalytic activity">
    <reaction evidence="12">
        <text>thiamine phosphate(out) + thiamine diphosphate(in) = thiamine phosphate(in) + thiamine diphosphate(out)</text>
        <dbReference type="Rhea" id="RHEA:73383"/>
        <dbReference type="ChEBI" id="CHEBI:37575"/>
        <dbReference type="ChEBI" id="CHEBI:58937"/>
    </reaction>
</comment>
<comment type="function">
    <text evidence="9">Mitochondrial transporter mediating uptake of thiamine diphosphate into mitochondria. It is not clear if the antiporter activity is affected by the membrane potential or by the proton electrochemical gradient.</text>
</comment>
<dbReference type="GO" id="GO:0031966">
    <property type="term" value="C:mitochondrial membrane"/>
    <property type="evidence" value="ECO:0007669"/>
    <property type="project" value="UniProtKB-SubCell"/>
</dbReference>
<evidence type="ECO:0000256" key="9">
    <source>
        <dbReference type="ARBA" id="ARBA00037549"/>
    </source>
</evidence>
<comment type="similarity">
    <text evidence="2 14">Belongs to the mitochondrial carrier (TC 2.A.29) family.</text>
</comment>
<name>A0A672Z849_9TELE</name>
<dbReference type="PROSITE" id="PS50920">
    <property type="entry name" value="SOLCAR"/>
    <property type="match status" value="3"/>
</dbReference>
<keyword evidence="7" id="KW-0496">Mitochondrion</keyword>
<keyword evidence="8 13" id="KW-0472">Membrane</keyword>
<evidence type="ECO:0000313" key="16">
    <source>
        <dbReference type="Proteomes" id="UP000472271"/>
    </source>
</evidence>
<dbReference type="SUPFAM" id="SSF103506">
    <property type="entry name" value="Mitochondrial carrier"/>
    <property type="match status" value="1"/>
</dbReference>
<dbReference type="InParanoid" id="A0A672Z849"/>
<dbReference type="Pfam" id="PF00153">
    <property type="entry name" value="Mito_carr"/>
    <property type="match status" value="3"/>
</dbReference>
<dbReference type="GO" id="GO:0042723">
    <property type="term" value="P:thiamine-containing compound metabolic process"/>
    <property type="evidence" value="ECO:0007669"/>
    <property type="project" value="UniProtKB-ARBA"/>
</dbReference>
<accession>A0A672Z849</accession>
<dbReference type="GO" id="GO:0090422">
    <property type="term" value="F:thiamine pyrophosphate transmembrane transporter activity"/>
    <property type="evidence" value="ECO:0007669"/>
    <property type="project" value="UniProtKB-ARBA"/>
</dbReference>
<organism evidence="15 16">
    <name type="scientific">Sphaeramia orbicularis</name>
    <name type="common">orbiculate cardinalfish</name>
    <dbReference type="NCBI Taxonomy" id="375764"/>
    <lineage>
        <taxon>Eukaryota</taxon>
        <taxon>Metazoa</taxon>
        <taxon>Chordata</taxon>
        <taxon>Craniata</taxon>
        <taxon>Vertebrata</taxon>
        <taxon>Euteleostomi</taxon>
        <taxon>Actinopterygii</taxon>
        <taxon>Neopterygii</taxon>
        <taxon>Teleostei</taxon>
        <taxon>Neoteleostei</taxon>
        <taxon>Acanthomorphata</taxon>
        <taxon>Gobiaria</taxon>
        <taxon>Kurtiformes</taxon>
        <taxon>Apogonoidei</taxon>
        <taxon>Apogonidae</taxon>
        <taxon>Apogoninae</taxon>
        <taxon>Sphaeramia</taxon>
    </lineage>
</organism>
<proteinExistence type="inferred from homology"/>
<dbReference type="GeneID" id="115423690"/>
<evidence type="ECO:0000256" key="10">
    <source>
        <dbReference type="ARBA" id="ARBA00040836"/>
    </source>
</evidence>
<evidence type="ECO:0000256" key="8">
    <source>
        <dbReference type="ARBA" id="ARBA00023136"/>
    </source>
</evidence>